<protein>
    <submittedName>
        <fullName evidence="1">DUF1826 domain-containing protein</fullName>
    </submittedName>
</protein>
<dbReference type="EMBL" id="JABBJJ010000111">
    <property type="protein sequence ID" value="NMO17805.1"/>
    <property type="molecule type" value="Genomic_DNA"/>
</dbReference>
<dbReference type="RefSeq" id="WP_169347086.1">
    <property type="nucleotide sequence ID" value="NZ_JABBJJ010000111.1"/>
</dbReference>
<proteinExistence type="predicted"/>
<gene>
    <name evidence="1" type="ORF">HG543_23535</name>
</gene>
<organism evidence="1 2">
    <name type="scientific">Pyxidicoccus fallax</name>
    <dbReference type="NCBI Taxonomy" id="394095"/>
    <lineage>
        <taxon>Bacteria</taxon>
        <taxon>Pseudomonadati</taxon>
        <taxon>Myxococcota</taxon>
        <taxon>Myxococcia</taxon>
        <taxon>Myxococcales</taxon>
        <taxon>Cystobacterineae</taxon>
        <taxon>Myxococcaceae</taxon>
        <taxon>Pyxidicoccus</taxon>
    </lineage>
</organism>
<evidence type="ECO:0000313" key="2">
    <source>
        <dbReference type="Proteomes" id="UP000518300"/>
    </source>
</evidence>
<sequence>MAASVFKVSDVTEARRAIGLPGVRGILHPMPMTDPLLIHALACHQVTRRTALGPFELEHGNRAFAHASTAIRDHLARFGFSSARVRSAFAAEVLRTLEFFVELLQDRNVEYRIRFIPREAQESRPHYDYTALSLVRTFLGPGTWVHQSSKRRFQVAPSDLLILKGTAFPAGSRKEALLHDYPAGNEPSASASGRVVVIARTMTWNGGGSHDAV</sequence>
<evidence type="ECO:0000313" key="1">
    <source>
        <dbReference type="EMBL" id="NMO17805.1"/>
    </source>
</evidence>
<dbReference type="AlphaFoldDB" id="A0A848LJ84"/>
<comment type="caution">
    <text evidence="1">The sequence shown here is derived from an EMBL/GenBank/DDBJ whole genome shotgun (WGS) entry which is preliminary data.</text>
</comment>
<dbReference type="InterPro" id="IPR014955">
    <property type="entry name" value="DUF1826"/>
</dbReference>
<reference evidence="1 2" key="1">
    <citation type="submission" date="2020-04" db="EMBL/GenBank/DDBJ databases">
        <title>Draft genome of Pyxidicoccus fallax type strain.</title>
        <authorList>
            <person name="Whitworth D.E."/>
        </authorList>
    </citation>
    <scope>NUCLEOTIDE SEQUENCE [LARGE SCALE GENOMIC DNA]</scope>
    <source>
        <strain evidence="1 2">DSM 14698</strain>
    </source>
</reference>
<keyword evidence="2" id="KW-1185">Reference proteome</keyword>
<accession>A0A848LJ84</accession>
<name>A0A848LJ84_9BACT</name>
<dbReference type="Proteomes" id="UP000518300">
    <property type="component" value="Unassembled WGS sequence"/>
</dbReference>
<dbReference type="Pfam" id="PF08856">
    <property type="entry name" value="DUF1826"/>
    <property type="match status" value="1"/>
</dbReference>